<sequence>MRVIGELYLEAPRSSESLGYAPGSWSSQEASLEDLDGSLSCLGRQELNCTIL</sequence>
<dbReference type="AlphaFoldDB" id="M2REB4"/>
<organism evidence="1 2">
    <name type="scientific">Ceriporiopsis subvermispora (strain B)</name>
    <name type="common">White-rot fungus</name>
    <name type="synonym">Gelatoporia subvermispora</name>
    <dbReference type="NCBI Taxonomy" id="914234"/>
    <lineage>
        <taxon>Eukaryota</taxon>
        <taxon>Fungi</taxon>
        <taxon>Dikarya</taxon>
        <taxon>Basidiomycota</taxon>
        <taxon>Agaricomycotina</taxon>
        <taxon>Agaricomycetes</taxon>
        <taxon>Polyporales</taxon>
        <taxon>Gelatoporiaceae</taxon>
        <taxon>Gelatoporia</taxon>
    </lineage>
</organism>
<evidence type="ECO:0000313" key="1">
    <source>
        <dbReference type="EMBL" id="EMD37176.1"/>
    </source>
</evidence>
<gene>
    <name evidence="1" type="ORF">CERSUDRAFT_115085</name>
</gene>
<evidence type="ECO:0000313" key="2">
    <source>
        <dbReference type="Proteomes" id="UP000016930"/>
    </source>
</evidence>
<protein>
    <submittedName>
        <fullName evidence="1">Uncharacterized protein</fullName>
    </submittedName>
</protein>
<dbReference type="Proteomes" id="UP000016930">
    <property type="component" value="Unassembled WGS sequence"/>
</dbReference>
<dbReference type="EMBL" id="KB445797">
    <property type="protein sequence ID" value="EMD37176.1"/>
    <property type="molecule type" value="Genomic_DNA"/>
</dbReference>
<keyword evidence="2" id="KW-1185">Reference proteome</keyword>
<dbReference type="HOGENOM" id="CLU_3087058_0_0_1"/>
<reference evidence="1 2" key="1">
    <citation type="journal article" date="2012" name="Proc. Natl. Acad. Sci. U.S.A.">
        <title>Comparative genomics of Ceriporiopsis subvermispora and Phanerochaete chrysosporium provide insight into selective ligninolysis.</title>
        <authorList>
            <person name="Fernandez-Fueyo E."/>
            <person name="Ruiz-Duenas F.J."/>
            <person name="Ferreira P."/>
            <person name="Floudas D."/>
            <person name="Hibbett D.S."/>
            <person name="Canessa P."/>
            <person name="Larrondo L.F."/>
            <person name="James T.Y."/>
            <person name="Seelenfreund D."/>
            <person name="Lobos S."/>
            <person name="Polanco R."/>
            <person name="Tello M."/>
            <person name="Honda Y."/>
            <person name="Watanabe T."/>
            <person name="Watanabe T."/>
            <person name="Ryu J.S."/>
            <person name="Kubicek C.P."/>
            <person name="Schmoll M."/>
            <person name="Gaskell J."/>
            <person name="Hammel K.E."/>
            <person name="St John F.J."/>
            <person name="Vanden Wymelenberg A."/>
            <person name="Sabat G."/>
            <person name="Splinter BonDurant S."/>
            <person name="Syed K."/>
            <person name="Yadav J.S."/>
            <person name="Doddapaneni H."/>
            <person name="Subramanian V."/>
            <person name="Lavin J.L."/>
            <person name="Oguiza J.A."/>
            <person name="Perez G."/>
            <person name="Pisabarro A.G."/>
            <person name="Ramirez L."/>
            <person name="Santoyo F."/>
            <person name="Master E."/>
            <person name="Coutinho P.M."/>
            <person name="Henrissat B."/>
            <person name="Lombard V."/>
            <person name="Magnuson J.K."/>
            <person name="Kuees U."/>
            <person name="Hori C."/>
            <person name="Igarashi K."/>
            <person name="Samejima M."/>
            <person name="Held B.W."/>
            <person name="Barry K.W."/>
            <person name="LaButti K.M."/>
            <person name="Lapidus A."/>
            <person name="Lindquist E.A."/>
            <person name="Lucas S.M."/>
            <person name="Riley R."/>
            <person name="Salamov A.A."/>
            <person name="Hoffmeister D."/>
            <person name="Schwenk D."/>
            <person name="Hadar Y."/>
            <person name="Yarden O."/>
            <person name="de Vries R.P."/>
            <person name="Wiebenga A."/>
            <person name="Stenlid J."/>
            <person name="Eastwood D."/>
            <person name="Grigoriev I.V."/>
            <person name="Berka R.M."/>
            <person name="Blanchette R.A."/>
            <person name="Kersten P."/>
            <person name="Martinez A.T."/>
            <person name="Vicuna R."/>
            <person name="Cullen D."/>
        </authorList>
    </citation>
    <scope>NUCLEOTIDE SEQUENCE [LARGE SCALE GENOMIC DNA]</scope>
    <source>
        <strain evidence="1 2">B</strain>
    </source>
</reference>
<accession>M2REB4</accession>
<name>M2REB4_CERS8</name>
<proteinExistence type="predicted"/>